<sequence length="72" mass="7934">MADLDPRLGEMATEDGTLLRPTVERSRNLPPDNVVSSTNHHGPVAPGCGLEFLVFGHEHDESSIWHDDVDRS</sequence>
<evidence type="ECO:0000313" key="3">
    <source>
        <dbReference type="Proteomes" id="UP000250321"/>
    </source>
</evidence>
<dbReference type="EMBL" id="PJQY01000216">
    <property type="protein sequence ID" value="PQQ15826.1"/>
    <property type="molecule type" value="Genomic_DNA"/>
</dbReference>
<reference evidence="2 3" key="1">
    <citation type="submission" date="2018-02" db="EMBL/GenBank/DDBJ databases">
        <title>Draft genome of wild Prunus yedoensis var. nudiflora.</title>
        <authorList>
            <person name="Baek S."/>
            <person name="Kim J.-H."/>
            <person name="Choi K."/>
            <person name="Kim G.-B."/>
            <person name="Cho A."/>
            <person name="Jang H."/>
            <person name="Shin C.-H."/>
            <person name="Yu H.-J."/>
            <person name="Mun J.-H."/>
        </authorList>
    </citation>
    <scope>NUCLEOTIDE SEQUENCE [LARGE SCALE GENOMIC DNA]</scope>
    <source>
        <strain evidence="3">cv. Jeju island</strain>
        <tissue evidence="2">Leaf</tissue>
    </source>
</reference>
<keyword evidence="3" id="KW-1185">Reference proteome</keyword>
<feature type="region of interest" description="Disordered" evidence="1">
    <location>
        <begin position="1"/>
        <end position="42"/>
    </location>
</feature>
<evidence type="ECO:0000313" key="2">
    <source>
        <dbReference type="EMBL" id="PQQ15826.1"/>
    </source>
</evidence>
<dbReference type="Proteomes" id="UP000250321">
    <property type="component" value="Unassembled WGS sequence"/>
</dbReference>
<accession>A0A315ANB7</accession>
<name>A0A315ANB7_PRUYE</name>
<dbReference type="AlphaFoldDB" id="A0A315ANB7"/>
<protein>
    <submittedName>
        <fullName evidence="2">Uncharacterized protein</fullName>
    </submittedName>
</protein>
<organism evidence="2 3">
    <name type="scientific">Prunus yedoensis var. nudiflora</name>
    <dbReference type="NCBI Taxonomy" id="2094558"/>
    <lineage>
        <taxon>Eukaryota</taxon>
        <taxon>Viridiplantae</taxon>
        <taxon>Streptophyta</taxon>
        <taxon>Embryophyta</taxon>
        <taxon>Tracheophyta</taxon>
        <taxon>Spermatophyta</taxon>
        <taxon>Magnoliopsida</taxon>
        <taxon>eudicotyledons</taxon>
        <taxon>Gunneridae</taxon>
        <taxon>Pentapetalae</taxon>
        <taxon>rosids</taxon>
        <taxon>fabids</taxon>
        <taxon>Rosales</taxon>
        <taxon>Rosaceae</taxon>
        <taxon>Amygdaloideae</taxon>
        <taxon>Amygdaleae</taxon>
        <taxon>Prunus</taxon>
    </lineage>
</organism>
<gene>
    <name evidence="2" type="ORF">Pyn_19009</name>
</gene>
<evidence type="ECO:0000256" key="1">
    <source>
        <dbReference type="SAM" id="MobiDB-lite"/>
    </source>
</evidence>
<comment type="caution">
    <text evidence="2">The sequence shown here is derived from an EMBL/GenBank/DDBJ whole genome shotgun (WGS) entry which is preliminary data.</text>
</comment>
<proteinExistence type="predicted"/>